<proteinExistence type="predicted"/>
<feature type="compositionally biased region" description="Polar residues" evidence="1">
    <location>
        <begin position="729"/>
        <end position="738"/>
    </location>
</feature>
<feature type="compositionally biased region" description="Low complexity" evidence="1">
    <location>
        <begin position="176"/>
        <end position="188"/>
    </location>
</feature>
<dbReference type="GO" id="GO:0070772">
    <property type="term" value="C:PAS complex"/>
    <property type="evidence" value="ECO:0007669"/>
    <property type="project" value="TreeGrafter"/>
</dbReference>
<dbReference type="GO" id="GO:1903778">
    <property type="term" value="P:protein localization to vacuolar membrane"/>
    <property type="evidence" value="ECO:0007669"/>
    <property type="project" value="TreeGrafter"/>
</dbReference>
<keyword evidence="2" id="KW-1133">Transmembrane helix</keyword>
<feature type="compositionally biased region" description="Polar residues" evidence="1">
    <location>
        <begin position="222"/>
        <end position="232"/>
    </location>
</feature>
<feature type="compositionally biased region" description="Basic and acidic residues" evidence="1">
    <location>
        <begin position="115"/>
        <end position="124"/>
    </location>
</feature>
<sequence>MIPSEDGPVISSPPAILKNSPSAMDHGTSANLTQPIINHNIQVKKSHGTEDSKLETSSSDPYDAVVSGRSNNPDNIKESTESEIEKLSTVNDATKSMGPSQLIDVNSQTSQPQVKKSEEYKEKAYPSLNNQPQPLESNKQKDSVSPLSSKPQPDKKSGKPDTLVNRIVVETETVDSSPSISLSSYDKSNQNSNSGIQSKHQFMDESSSKKESHKSDEPNMAGATSATANDSFNNNSAIFGATNLSTNPVALENYSGNNNTNQNISTTTTTNNNIPNNPPSVVTTTTTTTTSIPEMTLNNNLDLKSRVFSTSTIGDKVPKIEPNGAELVDSNAIVDHPDDELNDHKSASQTASHNAYSRSLRNKRSILMDSSANVTSNASLASKNVNVASQTTNVPNVNMANPNVPQNNVVSANYLDDDTRSITSSIKRSKPKPKLKKISSSRADIFEAQVEGALDDEEHSDGNETFVYESRGHSRDNSANTIELEASDGPNNYNNNNNDTDTVVDSKIEGPIDEESEETDSRNQADHPYHDHSGSASVNDNISNNDIFIDRKFSAQIQDPTEHFKLEKSSLRGIPRVVGNPNNNSQAYNPLGFAIDQEVLNTPSRGTKYSKQGKAYKKSRLTSRGNYDDCEEYTNNGDIFSNDSHYKGTKHTIEPSIGSSSMKDFYLNSNSGMTGPSEEKDYVDDQGSVHHYHFNGKYGGKGNNNNNNSRYNGSNLVRAPSKSRVTDPYQYQMSSSHENTSDSELEYTTDDFTYPKFTRYRKNPPSKYTNIHGDTHVLNRQVSIPENLTGESNHSTLTSGTTVPKKTGEVNARFISRNSSISNFDVTKAKAPPIHENNMNQFAKPKRGSSVSPVVNYHPHTFRRFSSRSKNRHQHLQQPSTPQQLHLQSQQPQQPSVAQQQQPPSFTIEESPSKNYQSINGGRVVANGRSVSTANTVKQYNSYSKPQMPNQLRTTISKLFDPQGTNLKRYSGVPDDFTVDDFEDENFDDDVNYFGYDLEDGSEINESTPLNFDYYNSYSRSPKLRNMNSLEDAKMNAYRHSRLVGKDQDQSIPYYNTPNAYYTVRGKKSYIQMIQSTFWGILLMVSFLSLGFFCGFFLASTKDLADVSIVDMNHLLVSTDELIFDIECDGINPGFTTIVLEDVDLDLFVKTRYLENDDDDDDNDGYDRLFHYQTFFIGNIKGLEYPMNFPSNMFDKKKVHATSSIRLIDPGKNNSDPTYNDGLQSNPEQIDTTKQLDILNSEHLTFSSETPTSRQKMWKVAIKYPFELIVRGKFNYKLPFGNSRKAIAVHKSISADPAQNFEHVAIEG</sequence>
<feature type="compositionally biased region" description="Basic and acidic residues" evidence="1">
    <location>
        <begin position="519"/>
        <end position="533"/>
    </location>
</feature>
<dbReference type="Pfam" id="PF12751">
    <property type="entry name" value="Vac7"/>
    <property type="match status" value="2"/>
</dbReference>
<dbReference type="GO" id="GO:0010513">
    <property type="term" value="P:positive regulation of phosphatidylinositol biosynthetic process"/>
    <property type="evidence" value="ECO:0007669"/>
    <property type="project" value="TreeGrafter"/>
</dbReference>
<comment type="caution">
    <text evidence="3">The sequence shown here is derived from an EMBL/GenBank/DDBJ whole genome shotgun (WGS) entry which is preliminary data.</text>
</comment>
<feature type="compositionally biased region" description="Polar residues" evidence="1">
    <location>
        <begin position="127"/>
        <end position="151"/>
    </location>
</feature>
<feature type="compositionally biased region" description="Polar residues" evidence="1">
    <location>
        <begin position="88"/>
        <end position="114"/>
    </location>
</feature>
<feature type="compositionally biased region" description="Basic and acidic residues" evidence="1">
    <location>
        <begin position="75"/>
        <end position="86"/>
    </location>
</feature>
<feature type="region of interest" description="Disordered" evidence="1">
    <location>
        <begin position="1"/>
        <end position="232"/>
    </location>
</feature>
<dbReference type="GeneID" id="90075326"/>
<feature type="compositionally biased region" description="Polar residues" evidence="1">
    <location>
        <begin position="908"/>
        <end position="919"/>
    </location>
</feature>
<feature type="region of interest" description="Disordered" evidence="1">
    <location>
        <begin position="695"/>
        <end position="746"/>
    </location>
</feature>
<dbReference type="PANTHER" id="PTHR28258:SF1">
    <property type="entry name" value="VACUOLAR SEGREGATION PROTEIN 7"/>
    <property type="match status" value="1"/>
</dbReference>
<dbReference type="InterPro" id="IPR024260">
    <property type="entry name" value="Vac7"/>
</dbReference>
<name>A0AAV5QRZ2_9ASCO</name>
<evidence type="ECO:0000313" key="4">
    <source>
        <dbReference type="Proteomes" id="UP001360560"/>
    </source>
</evidence>
<accession>A0AAV5QRZ2</accession>
<feature type="compositionally biased region" description="Polar residues" evidence="1">
    <location>
        <begin position="347"/>
        <end position="356"/>
    </location>
</feature>
<feature type="compositionally biased region" description="Polar residues" evidence="1">
    <location>
        <begin position="28"/>
        <end position="43"/>
    </location>
</feature>
<evidence type="ECO:0000256" key="2">
    <source>
        <dbReference type="SAM" id="Phobius"/>
    </source>
</evidence>
<dbReference type="GO" id="GO:0000329">
    <property type="term" value="C:fungal-type vacuole membrane"/>
    <property type="evidence" value="ECO:0007669"/>
    <property type="project" value="TreeGrafter"/>
</dbReference>
<dbReference type="PANTHER" id="PTHR28258">
    <property type="entry name" value="VACUOLAR SEGREGATION PROTEIN 7"/>
    <property type="match status" value="1"/>
</dbReference>
<feature type="compositionally biased region" description="Low complexity" evidence="1">
    <location>
        <begin position="876"/>
        <end position="904"/>
    </location>
</feature>
<dbReference type="Proteomes" id="UP001360560">
    <property type="component" value="Unassembled WGS sequence"/>
</dbReference>
<keyword evidence="2" id="KW-0812">Transmembrane</keyword>
<protein>
    <submittedName>
        <fullName evidence="3">Vac7 protein</fullName>
    </submittedName>
</protein>
<evidence type="ECO:0000313" key="3">
    <source>
        <dbReference type="EMBL" id="GMM37351.1"/>
    </source>
</evidence>
<dbReference type="GO" id="GO:0000011">
    <property type="term" value="P:vacuole inheritance"/>
    <property type="evidence" value="ECO:0007669"/>
    <property type="project" value="TreeGrafter"/>
</dbReference>
<organism evidence="3 4">
    <name type="scientific">Saccharomycopsis crataegensis</name>
    <dbReference type="NCBI Taxonomy" id="43959"/>
    <lineage>
        <taxon>Eukaryota</taxon>
        <taxon>Fungi</taxon>
        <taxon>Dikarya</taxon>
        <taxon>Ascomycota</taxon>
        <taxon>Saccharomycotina</taxon>
        <taxon>Saccharomycetes</taxon>
        <taxon>Saccharomycopsidaceae</taxon>
        <taxon>Saccharomycopsis</taxon>
    </lineage>
</organism>
<feature type="compositionally biased region" description="Basic and acidic residues" evidence="1">
    <location>
        <begin position="201"/>
        <end position="217"/>
    </location>
</feature>
<keyword evidence="2" id="KW-0472">Membrane</keyword>
<gene>
    <name evidence="3" type="ORF">DASC09_046760</name>
</gene>
<feature type="region of interest" description="Disordered" evidence="1">
    <location>
        <begin position="832"/>
        <end position="919"/>
    </location>
</feature>
<feature type="compositionally biased region" description="Low complexity" evidence="1">
    <location>
        <begin position="703"/>
        <end position="715"/>
    </location>
</feature>
<evidence type="ECO:0000256" key="1">
    <source>
        <dbReference type="SAM" id="MobiDB-lite"/>
    </source>
</evidence>
<feature type="region of interest" description="Disordered" evidence="1">
    <location>
        <begin position="483"/>
        <end position="541"/>
    </location>
</feature>
<dbReference type="EMBL" id="BTFZ01000011">
    <property type="protein sequence ID" value="GMM37351.1"/>
    <property type="molecule type" value="Genomic_DNA"/>
</dbReference>
<feature type="transmembrane region" description="Helical" evidence="2">
    <location>
        <begin position="1078"/>
        <end position="1099"/>
    </location>
</feature>
<feature type="compositionally biased region" description="Polar residues" evidence="1">
    <location>
        <begin position="189"/>
        <end position="200"/>
    </location>
</feature>
<feature type="compositionally biased region" description="Basic residues" evidence="1">
    <location>
        <begin position="860"/>
        <end position="875"/>
    </location>
</feature>
<feature type="region of interest" description="Disordered" evidence="1">
    <location>
        <begin position="335"/>
        <end position="356"/>
    </location>
</feature>
<reference evidence="3 4" key="1">
    <citation type="journal article" date="2023" name="Elife">
        <title>Identification of key yeast species and microbe-microbe interactions impacting larval growth of Drosophila in the wild.</title>
        <authorList>
            <person name="Mure A."/>
            <person name="Sugiura Y."/>
            <person name="Maeda R."/>
            <person name="Honda K."/>
            <person name="Sakurai N."/>
            <person name="Takahashi Y."/>
            <person name="Watada M."/>
            <person name="Katoh T."/>
            <person name="Gotoh A."/>
            <person name="Gotoh Y."/>
            <person name="Taniguchi I."/>
            <person name="Nakamura K."/>
            <person name="Hayashi T."/>
            <person name="Katayama T."/>
            <person name="Uemura T."/>
            <person name="Hattori Y."/>
        </authorList>
    </citation>
    <scope>NUCLEOTIDE SEQUENCE [LARGE SCALE GENOMIC DNA]</scope>
    <source>
        <strain evidence="3 4">SC-9</strain>
    </source>
</reference>
<dbReference type="RefSeq" id="XP_064854347.1">
    <property type="nucleotide sequence ID" value="XM_064998275.1"/>
</dbReference>
<keyword evidence="4" id="KW-1185">Reference proteome</keyword>